<organism evidence="1 2">
    <name type="scientific">Gigaspora margarita</name>
    <dbReference type="NCBI Taxonomy" id="4874"/>
    <lineage>
        <taxon>Eukaryota</taxon>
        <taxon>Fungi</taxon>
        <taxon>Fungi incertae sedis</taxon>
        <taxon>Mucoromycota</taxon>
        <taxon>Glomeromycotina</taxon>
        <taxon>Glomeromycetes</taxon>
        <taxon>Diversisporales</taxon>
        <taxon>Gigasporaceae</taxon>
        <taxon>Gigaspora</taxon>
    </lineage>
</organism>
<feature type="non-terminal residue" evidence="1">
    <location>
        <position position="1"/>
    </location>
</feature>
<proteinExistence type="predicted"/>
<gene>
    <name evidence="1" type="ORF">GMARGA_LOCUS37467</name>
</gene>
<evidence type="ECO:0000313" key="2">
    <source>
        <dbReference type="Proteomes" id="UP000789901"/>
    </source>
</evidence>
<comment type="caution">
    <text evidence="1">The sequence shown here is derived from an EMBL/GenBank/DDBJ whole genome shotgun (WGS) entry which is preliminary data.</text>
</comment>
<accession>A0ABN7X176</accession>
<dbReference type="Proteomes" id="UP000789901">
    <property type="component" value="Unassembled WGS sequence"/>
</dbReference>
<protein>
    <submittedName>
        <fullName evidence="1">41661_t:CDS:1</fullName>
    </submittedName>
</protein>
<reference evidence="1 2" key="1">
    <citation type="submission" date="2021-06" db="EMBL/GenBank/DDBJ databases">
        <authorList>
            <person name="Kallberg Y."/>
            <person name="Tangrot J."/>
            <person name="Rosling A."/>
        </authorList>
    </citation>
    <scope>NUCLEOTIDE SEQUENCE [LARGE SCALE GENOMIC DNA]</scope>
    <source>
        <strain evidence="1 2">120-4 pot B 10/14</strain>
    </source>
</reference>
<evidence type="ECO:0000313" key="1">
    <source>
        <dbReference type="EMBL" id="CAG8845121.1"/>
    </source>
</evidence>
<dbReference type="EMBL" id="CAJVQB010078329">
    <property type="protein sequence ID" value="CAG8845121.1"/>
    <property type="molecule type" value="Genomic_DNA"/>
</dbReference>
<sequence>VGKATFACIVAKFNKTKKMALLKQGYQAFKDFQTEYVDVIRDQILARNKSGTSYSL</sequence>
<name>A0ABN7X176_GIGMA</name>
<keyword evidence="2" id="KW-1185">Reference proteome</keyword>